<dbReference type="InterPro" id="IPR032474">
    <property type="entry name" value="Argonaute_N"/>
</dbReference>
<evidence type="ECO:0000313" key="5">
    <source>
        <dbReference type="Proteomes" id="UP000325780"/>
    </source>
</evidence>
<dbReference type="SMART" id="SM00950">
    <property type="entry name" value="Piwi"/>
    <property type="match status" value="1"/>
</dbReference>
<dbReference type="InterPro" id="IPR036085">
    <property type="entry name" value="PAZ_dom_sf"/>
</dbReference>
<dbReference type="Gene3D" id="2.170.260.10">
    <property type="entry name" value="paz domain"/>
    <property type="match status" value="1"/>
</dbReference>
<dbReference type="SUPFAM" id="SSF101690">
    <property type="entry name" value="PAZ domain"/>
    <property type="match status" value="1"/>
</dbReference>
<dbReference type="PANTHER" id="PTHR22891">
    <property type="entry name" value="EUKARYOTIC TRANSLATION INITIATION FACTOR 2C"/>
    <property type="match status" value="1"/>
</dbReference>
<protein>
    <submittedName>
        <fullName evidence="4">Ribonuclease H-like domain-containing protein</fullName>
    </submittedName>
</protein>
<dbReference type="InterPro" id="IPR045246">
    <property type="entry name" value="Piwi_ago-like"/>
</dbReference>
<dbReference type="PROSITE" id="PS50822">
    <property type="entry name" value="PIWI"/>
    <property type="match status" value="1"/>
</dbReference>
<feature type="region of interest" description="Disordered" evidence="1">
    <location>
        <begin position="272"/>
        <end position="291"/>
    </location>
</feature>
<sequence>MPPRPGFGTQGRKVMLWANSFPLVFQGLPAVHRYSVEVLAAEERGRVPTGKKLSRVVQLLLEEHFPGQTHEIASDFKSNLISRTELDLAEEGYLIPYRGDHDEEAAPGAPTYRVRVQETGTLSVSDLVNYLTSTGAGALLHNKEELLQCLNIILGHFPKAAPGIASIGPRKHFQIATATRMSLGAGLEALQGFFFSVRAATARIIVNVQVKNAAFFEEGPLDRLMRAYLGENGPNKVRLGQFVKGLSVNPTHIVKKNKKGQVVPRVKKVAGLATPNDGQGDPHPPKVRGFGAGPRDVLFFRGGASEAPASQPSTGKKKGKKPAKAGPDPPSTEGYISVYDFFQETYNITIQDPALPVINVGSRQRPSYLPAQICDVLAGQPSVAKLSPSQTQQMIRFAVRKPPQNAQSIVTSGLQTLGVGSPDSNLGPFGLELIPKLTTVVGRVLNCPDVRYGGNKSIRPKFGSWNMQSIQFSAKAELPYWSYLWLSYPTRRDPWRDDQALQPTIDAFTAVLRETGINAGNCIRGQHVTVQDVDQDLEHAIRAFTSHAKPPKFILVILPAVDTALYNRVKYLCDVQEGLLNVCAVANKFAKPNNAQYFANVALKVNLKLGGRNQLVDPSKLGVVGERKTMVVGIDVTHPSPGSSSEAPSVAGVVASIDHTLAQWPADLRVQPARQEMVADLGPMLQSRLRLWSQHNGSYPQNVLVYRDGVSEGQYDIVLEKELPALRTACRELYPAHLTKQGYPRMTIVVVGKRHHHRFYPTKAEDADRSTNPQNGTVVDRGVTEARNWDFFLQAHTALQGTARPAHYYIVYDEIFRVQKVQQPLQNAADALEDLTHNMCYLFGRATKAVSICPPAYYADLVCERARCYLSKLFDPSSVPGSEPSVSGERRGGGPGAELNRVSIHDRVRDAMFYI</sequence>
<organism evidence="4 5">
    <name type="scientific">Aspergillus avenaceus</name>
    <dbReference type="NCBI Taxonomy" id="36643"/>
    <lineage>
        <taxon>Eukaryota</taxon>
        <taxon>Fungi</taxon>
        <taxon>Dikarya</taxon>
        <taxon>Ascomycota</taxon>
        <taxon>Pezizomycotina</taxon>
        <taxon>Eurotiomycetes</taxon>
        <taxon>Eurotiomycetidae</taxon>
        <taxon>Eurotiales</taxon>
        <taxon>Aspergillaceae</taxon>
        <taxon>Aspergillus</taxon>
        <taxon>Aspergillus subgen. Circumdati</taxon>
    </lineage>
</organism>
<dbReference type="OrthoDB" id="10252740at2759"/>
<dbReference type="Pfam" id="PF02171">
    <property type="entry name" value="Piwi"/>
    <property type="match status" value="1"/>
</dbReference>
<dbReference type="CDD" id="cd04657">
    <property type="entry name" value="Piwi_ago-like"/>
    <property type="match status" value="1"/>
</dbReference>
<feature type="region of interest" description="Disordered" evidence="1">
    <location>
        <begin position="305"/>
        <end position="332"/>
    </location>
</feature>
<reference evidence="4 5" key="1">
    <citation type="submission" date="2019-04" db="EMBL/GenBank/DDBJ databases">
        <title>Friends and foes A comparative genomics study of 23 Aspergillus species from section Flavi.</title>
        <authorList>
            <consortium name="DOE Joint Genome Institute"/>
            <person name="Kjaerbolling I."/>
            <person name="Vesth T."/>
            <person name="Frisvad J.C."/>
            <person name="Nybo J.L."/>
            <person name="Theobald S."/>
            <person name="Kildgaard S."/>
            <person name="Isbrandt T."/>
            <person name="Kuo A."/>
            <person name="Sato A."/>
            <person name="Lyhne E.K."/>
            <person name="Kogle M.E."/>
            <person name="Wiebenga A."/>
            <person name="Kun R.S."/>
            <person name="Lubbers R.J."/>
            <person name="Makela M.R."/>
            <person name="Barry K."/>
            <person name="Chovatia M."/>
            <person name="Clum A."/>
            <person name="Daum C."/>
            <person name="Haridas S."/>
            <person name="He G."/>
            <person name="LaButti K."/>
            <person name="Lipzen A."/>
            <person name="Mondo S."/>
            <person name="Riley R."/>
            <person name="Salamov A."/>
            <person name="Simmons B.A."/>
            <person name="Magnuson J.K."/>
            <person name="Henrissat B."/>
            <person name="Mortensen U.H."/>
            <person name="Larsen T.O."/>
            <person name="Devries R.P."/>
            <person name="Grigoriev I.V."/>
            <person name="Machida M."/>
            <person name="Baker S.E."/>
            <person name="Andersen M.R."/>
        </authorList>
    </citation>
    <scope>NUCLEOTIDE SEQUENCE [LARGE SCALE GENOMIC DNA]</scope>
    <source>
        <strain evidence="4 5">IBT 18842</strain>
    </source>
</reference>
<accession>A0A5N6U4Z9</accession>
<dbReference type="InterPro" id="IPR003165">
    <property type="entry name" value="Piwi"/>
</dbReference>
<dbReference type="Proteomes" id="UP000325780">
    <property type="component" value="Unassembled WGS sequence"/>
</dbReference>
<dbReference type="Pfam" id="PF16488">
    <property type="entry name" value="ArgoL2"/>
    <property type="match status" value="1"/>
</dbReference>
<keyword evidence="5" id="KW-1185">Reference proteome</keyword>
<dbReference type="InterPro" id="IPR036397">
    <property type="entry name" value="RNaseH_sf"/>
</dbReference>
<proteinExistence type="predicted"/>
<evidence type="ECO:0000256" key="1">
    <source>
        <dbReference type="SAM" id="MobiDB-lite"/>
    </source>
</evidence>
<evidence type="ECO:0000313" key="4">
    <source>
        <dbReference type="EMBL" id="KAE8153717.1"/>
    </source>
</evidence>
<dbReference type="CDD" id="cd02846">
    <property type="entry name" value="PAZ_argonaute_like"/>
    <property type="match status" value="1"/>
</dbReference>
<dbReference type="SUPFAM" id="SSF53098">
    <property type="entry name" value="Ribonuclease H-like"/>
    <property type="match status" value="1"/>
</dbReference>
<dbReference type="Gene3D" id="3.40.50.2300">
    <property type="match status" value="1"/>
</dbReference>
<feature type="domain" description="PAZ" evidence="2">
    <location>
        <begin position="261"/>
        <end position="378"/>
    </location>
</feature>
<gene>
    <name evidence="4" type="ORF">BDV25DRAFT_127065</name>
</gene>
<dbReference type="Pfam" id="PF02170">
    <property type="entry name" value="PAZ"/>
    <property type="match status" value="1"/>
</dbReference>
<dbReference type="AlphaFoldDB" id="A0A5N6U4Z9"/>
<evidence type="ECO:0000259" key="2">
    <source>
        <dbReference type="PROSITE" id="PS50821"/>
    </source>
</evidence>
<evidence type="ECO:0000259" key="3">
    <source>
        <dbReference type="PROSITE" id="PS50822"/>
    </source>
</evidence>
<dbReference type="SMART" id="SM01163">
    <property type="entry name" value="DUF1785"/>
    <property type="match status" value="1"/>
</dbReference>
<dbReference type="PROSITE" id="PS50821">
    <property type="entry name" value="PAZ"/>
    <property type="match status" value="1"/>
</dbReference>
<dbReference type="Pfam" id="PF16486">
    <property type="entry name" value="ArgoN"/>
    <property type="match status" value="1"/>
</dbReference>
<feature type="region of interest" description="Disordered" evidence="1">
    <location>
        <begin position="876"/>
        <end position="899"/>
    </location>
</feature>
<dbReference type="Pfam" id="PF08699">
    <property type="entry name" value="ArgoL1"/>
    <property type="match status" value="1"/>
</dbReference>
<feature type="compositionally biased region" description="Low complexity" evidence="1">
    <location>
        <begin position="876"/>
        <end position="887"/>
    </location>
</feature>
<name>A0A5N6U4Z9_ASPAV</name>
<dbReference type="InterPro" id="IPR003100">
    <property type="entry name" value="PAZ_dom"/>
</dbReference>
<feature type="domain" description="Piwi" evidence="3">
    <location>
        <begin position="553"/>
        <end position="871"/>
    </location>
</feature>
<dbReference type="InterPro" id="IPR012337">
    <property type="entry name" value="RNaseH-like_sf"/>
</dbReference>
<dbReference type="InterPro" id="IPR014811">
    <property type="entry name" value="ArgoL1"/>
</dbReference>
<dbReference type="InterPro" id="IPR032472">
    <property type="entry name" value="ArgoL2"/>
</dbReference>
<dbReference type="GO" id="GO:0003723">
    <property type="term" value="F:RNA binding"/>
    <property type="evidence" value="ECO:0007669"/>
    <property type="project" value="InterPro"/>
</dbReference>
<dbReference type="EMBL" id="ML742036">
    <property type="protein sequence ID" value="KAE8153717.1"/>
    <property type="molecule type" value="Genomic_DNA"/>
</dbReference>
<dbReference type="Gene3D" id="3.30.420.10">
    <property type="entry name" value="Ribonuclease H-like superfamily/Ribonuclease H"/>
    <property type="match status" value="1"/>
</dbReference>